<evidence type="ECO:0000313" key="2">
    <source>
        <dbReference type="Proteomes" id="UP000593571"/>
    </source>
</evidence>
<dbReference type="GO" id="GO:0000139">
    <property type="term" value="C:Golgi membrane"/>
    <property type="evidence" value="ECO:0007669"/>
    <property type="project" value="TreeGrafter"/>
</dbReference>
<dbReference type="PANTHER" id="PTHR11607">
    <property type="entry name" value="ALPHA-MANNOSIDASE"/>
    <property type="match status" value="1"/>
</dbReference>
<dbReference type="SUPFAM" id="SSF74650">
    <property type="entry name" value="Galactose mutarotase-like"/>
    <property type="match status" value="1"/>
</dbReference>
<protein>
    <submittedName>
        <fullName evidence="1">Mannosidase alpha class 2A member 1</fullName>
    </submittedName>
</protein>
<evidence type="ECO:0000313" key="1">
    <source>
        <dbReference type="EMBL" id="KAF6441339.1"/>
    </source>
</evidence>
<comment type="caution">
    <text evidence="1">The sequence shown here is derived from an EMBL/GenBank/DDBJ whole genome shotgun (WGS) entry which is preliminary data.</text>
</comment>
<dbReference type="GO" id="GO:0004559">
    <property type="term" value="F:alpha-mannosidase activity"/>
    <property type="evidence" value="ECO:0007669"/>
    <property type="project" value="TreeGrafter"/>
</dbReference>
<dbReference type="GO" id="GO:0005975">
    <property type="term" value="P:carbohydrate metabolic process"/>
    <property type="evidence" value="ECO:0007669"/>
    <property type="project" value="InterPro"/>
</dbReference>
<accession>A0A7J8F1P6</accession>
<name>A0A7J8F1P6_ROUAE</name>
<dbReference type="GO" id="GO:0006491">
    <property type="term" value="P:N-glycan processing"/>
    <property type="evidence" value="ECO:0007669"/>
    <property type="project" value="TreeGrafter"/>
</dbReference>
<proteinExistence type="predicted"/>
<dbReference type="InterPro" id="IPR011013">
    <property type="entry name" value="Gal_mutarotase_sf_dom"/>
</dbReference>
<dbReference type="PANTHER" id="PTHR11607:SF69">
    <property type="entry name" value="ALPHA-MANNOSIDASE 2"/>
    <property type="match status" value="1"/>
</dbReference>
<dbReference type="GO" id="GO:0030246">
    <property type="term" value="F:carbohydrate binding"/>
    <property type="evidence" value="ECO:0007669"/>
    <property type="project" value="InterPro"/>
</dbReference>
<reference evidence="1 2" key="1">
    <citation type="journal article" date="2020" name="Nature">
        <title>Six reference-quality genomes reveal evolution of bat adaptations.</title>
        <authorList>
            <person name="Jebb D."/>
            <person name="Huang Z."/>
            <person name="Pippel M."/>
            <person name="Hughes G.M."/>
            <person name="Lavrichenko K."/>
            <person name="Devanna P."/>
            <person name="Winkler S."/>
            <person name="Jermiin L.S."/>
            <person name="Skirmuntt E.C."/>
            <person name="Katzourakis A."/>
            <person name="Burkitt-Gray L."/>
            <person name="Ray D.A."/>
            <person name="Sullivan K.A.M."/>
            <person name="Roscito J.G."/>
            <person name="Kirilenko B.M."/>
            <person name="Davalos L.M."/>
            <person name="Corthals A.P."/>
            <person name="Power M.L."/>
            <person name="Jones G."/>
            <person name="Ransome R.D."/>
            <person name="Dechmann D.K.N."/>
            <person name="Locatelli A.G."/>
            <person name="Puechmaille S.J."/>
            <person name="Fedrigo O."/>
            <person name="Jarvis E.D."/>
            <person name="Hiller M."/>
            <person name="Vernes S.C."/>
            <person name="Myers E.W."/>
            <person name="Teeling E.C."/>
        </authorList>
    </citation>
    <scope>NUCLEOTIDE SEQUENCE [LARGE SCALE GENOMIC DNA]</scope>
    <source>
        <strain evidence="1">MRouAeg1</strain>
        <tissue evidence="1">Muscle</tissue>
    </source>
</reference>
<dbReference type="Proteomes" id="UP000593571">
    <property type="component" value="Unassembled WGS sequence"/>
</dbReference>
<sequence>MTENTPMPTLQLLGKFSPLVSSLPCDIHLVNLRTIQSKVEGEHSDEAALILHRRGYDCRFSSRDTGLLCSTTQGKILVRELFNEFTVASLIPSSLSLMHSPPDARNISEISLSPMEISTFRIQLK</sequence>
<dbReference type="AlphaFoldDB" id="A0A7J8F1P6"/>
<dbReference type="InterPro" id="IPR050843">
    <property type="entry name" value="Glycosyl_Hydrlase_38"/>
</dbReference>
<dbReference type="EMBL" id="JACASE010000008">
    <property type="protein sequence ID" value="KAF6441339.1"/>
    <property type="molecule type" value="Genomic_DNA"/>
</dbReference>
<keyword evidence="2" id="KW-1185">Reference proteome</keyword>
<gene>
    <name evidence="1" type="ORF">HJG63_012927</name>
</gene>
<organism evidence="1 2">
    <name type="scientific">Rousettus aegyptiacus</name>
    <name type="common">Egyptian fruit bat</name>
    <name type="synonym">Pteropus aegyptiacus</name>
    <dbReference type="NCBI Taxonomy" id="9407"/>
    <lineage>
        <taxon>Eukaryota</taxon>
        <taxon>Metazoa</taxon>
        <taxon>Chordata</taxon>
        <taxon>Craniata</taxon>
        <taxon>Vertebrata</taxon>
        <taxon>Euteleostomi</taxon>
        <taxon>Mammalia</taxon>
        <taxon>Eutheria</taxon>
        <taxon>Laurasiatheria</taxon>
        <taxon>Chiroptera</taxon>
        <taxon>Yinpterochiroptera</taxon>
        <taxon>Pteropodoidea</taxon>
        <taxon>Pteropodidae</taxon>
        <taxon>Rousettinae</taxon>
        <taxon>Rousettus</taxon>
    </lineage>
</organism>